<name>A0AAV9IBP1_9RHOD</name>
<dbReference type="PANTHER" id="PTHR22809:SF5">
    <property type="entry name" value="TRNA N(3)-METHYLCYTIDINE METHYLTRANSFERASE METTL6"/>
    <property type="match status" value="1"/>
</dbReference>
<evidence type="ECO:0000256" key="4">
    <source>
        <dbReference type="PIRNR" id="PIRNR037755"/>
    </source>
</evidence>
<evidence type="ECO:0000259" key="5">
    <source>
        <dbReference type="Pfam" id="PF08242"/>
    </source>
</evidence>
<keyword evidence="2 4" id="KW-0489">Methyltransferase</keyword>
<protein>
    <recommendedName>
        <fullName evidence="4">tRNA N(3)-methylcytidine methyltransferase</fullName>
        <ecNumber evidence="4">2.1.1.-</ecNumber>
    </recommendedName>
</protein>
<dbReference type="InterPro" id="IPR013217">
    <property type="entry name" value="Methyltransf_12"/>
</dbReference>
<reference evidence="6 7" key="1">
    <citation type="submission" date="2022-07" db="EMBL/GenBank/DDBJ databases">
        <title>Genome-wide signatures of adaptation to extreme environments.</title>
        <authorList>
            <person name="Cho C.H."/>
            <person name="Yoon H.S."/>
        </authorList>
    </citation>
    <scope>NUCLEOTIDE SEQUENCE [LARGE SCALE GENOMIC DNA]</scope>
    <source>
        <strain evidence="6 7">108.79 E11</strain>
    </source>
</reference>
<dbReference type="InterPro" id="IPR026113">
    <property type="entry name" value="METTL2/6/8-like"/>
</dbReference>
<dbReference type="GO" id="GO:0008173">
    <property type="term" value="F:RNA methyltransferase activity"/>
    <property type="evidence" value="ECO:0007669"/>
    <property type="project" value="UniProtKB-ARBA"/>
</dbReference>
<dbReference type="SUPFAM" id="SSF53335">
    <property type="entry name" value="S-adenosyl-L-methionine-dependent methyltransferases"/>
    <property type="match status" value="1"/>
</dbReference>
<dbReference type="AlphaFoldDB" id="A0AAV9IBP1"/>
<dbReference type="EMBL" id="JANCYU010000025">
    <property type="protein sequence ID" value="KAK4524743.1"/>
    <property type="molecule type" value="Genomic_DNA"/>
</dbReference>
<gene>
    <name evidence="6" type="ORF">GAYE_SCF05G2646</name>
</gene>
<accession>A0AAV9IBP1</accession>
<dbReference type="Proteomes" id="UP001300502">
    <property type="component" value="Unassembled WGS sequence"/>
</dbReference>
<dbReference type="EC" id="2.1.1.-" evidence="4"/>
<proteinExistence type="inferred from homology"/>
<dbReference type="Pfam" id="PF08242">
    <property type="entry name" value="Methyltransf_12"/>
    <property type="match status" value="1"/>
</dbReference>
<dbReference type="InterPro" id="IPR029063">
    <property type="entry name" value="SAM-dependent_MTases_sf"/>
</dbReference>
<comment type="function">
    <text evidence="4">S-adenosyl-L-methionine-dependent methyltransferase.</text>
</comment>
<dbReference type="GO" id="GO:0032259">
    <property type="term" value="P:methylation"/>
    <property type="evidence" value="ECO:0007669"/>
    <property type="project" value="UniProtKB-KW"/>
</dbReference>
<organism evidence="6 7">
    <name type="scientific">Galdieria yellowstonensis</name>
    <dbReference type="NCBI Taxonomy" id="3028027"/>
    <lineage>
        <taxon>Eukaryota</taxon>
        <taxon>Rhodophyta</taxon>
        <taxon>Bangiophyceae</taxon>
        <taxon>Galdieriales</taxon>
        <taxon>Galdieriaceae</taxon>
        <taxon>Galdieria</taxon>
    </lineage>
</organism>
<evidence type="ECO:0000256" key="1">
    <source>
        <dbReference type="ARBA" id="ARBA00009725"/>
    </source>
</evidence>
<dbReference type="CDD" id="cd02440">
    <property type="entry name" value="AdoMet_MTases"/>
    <property type="match status" value="1"/>
</dbReference>
<evidence type="ECO:0000256" key="3">
    <source>
        <dbReference type="ARBA" id="ARBA00022679"/>
    </source>
</evidence>
<evidence type="ECO:0000256" key="2">
    <source>
        <dbReference type="ARBA" id="ARBA00022603"/>
    </source>
</evidence>
<dbReference type="PIRSF" id="PIRSF037755">
    <property type="entry name" value="Mettl2_prd"/>
    <property type="match status" value="1"/>
</dbReference>
<dbReference type="Gene3D" id="3.40.50.150">
    <property type="entry name" value="Vaccinia Virus protein VP39"/>
    <property type="match status" value="1"/>
</dbReference>
<comment type="caution">
    <text evidence="6">The sequence shown here is derived from an EMBL/GenBank/DDBJ whole genome shotgun (WGS) entry which is preliminary data.</text>
</comment>
<evidence type="ECO:0000313" key="7">
    <source>
        <dbReference type="Proteomes" id="UP001300502"/>
    </source>
</evidence>
<dbReference type="PANTHER" id="PTHR22809">
    <property type="entry name" value="METHYLTRANSFERASE-RELATED"/>
    <property type="match status" value="1"/>
</dbReference>
<dbReference type="GO" id="GO:0008757">
    <property type="term" value="F:S-adenosylmethionine-dependent methyltransferase activity"/>
    <property type="evidence" value="ECO:0007669"/>
    <property type="project" value="UniProtKB-ARBA"/>
</dbReference>
<keyword evidence="7" id="KW-1185">Reference proteome</keyword>
<keyword evidence="3 4" id="KW-0808">Transferase</keyword>
<comment type="similarity">
    <text evidence="1 4">Belongs to the methyltransferase superfamily. METL family.</text>
</comment>
<evidence type="ECO:0000313" key="6">
    <source>
        <dbReference type="EMBL" id="KAK4524743.1"/>
    </source>
</evidence>
<feature type="domain" description="Methyltransferase type 12" evidence="5">
    <location>
        <begin position="111"/>
        <end position="211"/>
    </location>
</feature>
<sequence>MQHNTTNNYATRSNKALALAQLESNEIAKYLESSFQRTTEGAFSTKQEWNSFYSTKQNRFFKNRYNLRYFFPELLPAGIQPQDWHPPLEWKGERCMEPPSIEELCQHTIVLEIGCGVGNSIFPLIRANPNLFIFGIDFSEEAIRVLRNNIEYDCRRVYAFVADVTKDEESIYQYIPPHSVDYITLFWTLSAQFPQDMKYTVELAQKLLKPGTGKVLFRDYAFGDLAQIRQHPKNCIDRNLYRRGDGTLAYYFTESFLQSLFPSSHWQTLQLQTHTKTVTNRKEDKTMTRRWLQAKFLLVSTPNY</sequence>